<reference evidence="2 3" key="1">
    <citation type="journal article" date="2019" name="Nat. Commun.">
        <title>A new type of DNA phosphorothioation-based antiviral system in archaea.</title>
        <authorList>
            <person name="Xiong L."/>
            <person name="Liu S."/>
            <person name="Chen S."/>
            <person name="Xiao Y."/>
            <person name="Zhu B."/>
            <person name="Gao Y."/>
            <person name="Zhang Y."/>
            <person name="Chen B."/>
            <person name="Luo J."/>
            <person name="Deng Z."/>
            <person name="Chen X."/>
            <person name="Wang L."/>
            <person name="Chen S."/>
        </authorList>
    </citation>
    <scope>NUCLEOTIDE SEQUENCE [LARGE SCALE GENOMIC DNA]</scope>
    <source>
        <strain evidence="2 3">JCM 10635</strain>
    </source>
</reference>
<gene>
    <name evidence="2" type="ORF">DV706_13420</name>
</gene>
<evidence type="ECO:0000313" key="2">
    <source>
        <dbReference type="EMBL" id="QCC55375.1"/>
    </source>
</evidence>
<dbReference type="Proteomes" id="UP000296822">
    <property type="component" value="Chromosome"/>
</dbReference>
<dbReference type="EMBL" id="CP031305">
    <property type="protein sequence ID" value="QCC55375.1"/>
    <property type="molecule type" value="Genomic_DNA"/>
</dbReference>
<accession>A0A4D6HPK0</accession>
<proteinExistence type="predicted"/>
<organism evidence="2 3">
    <name type="scientific">Natronorubrum bangense</name>
    <dbReference type="NCBI Taxonomy" id="61858"/>
    <lineage>
        <taxon>Archaea</taxon>
        <taxon>Methanobacteriati</taxon>
        <taxon>Methanobacteriota</taxon>
        <taxon>Stenosarchaea group</taxon>
        <taxon>Halobacteria</taxon>
        <taxon>Halobacteriales</taxon>
        <taxon>Natrialbaceae</taxon>
        <taxon>Natronorubrum</taxon>
    </lineage>
</organism>
<sequence length="214" mass="22411">MTDPSRRTLLCGTAGLFTLAAGCLDDAGLASSDDNGADTDGDDETASDDTASGEDDAYETVSFSHADVPTEPDATLLSSSTRAERWLDAREFDDEQPTEFVDDTDFEESALLALEADAPRLDYELALETVTVAHEDDSEPELVVAAAVREISSGSDGFGGTQLITIGQLVRATFDGEVPSAAVTIVDSDGQEHSIAIAADTASEREDGTAHETA</sequence>
<dbReference type="GeneID" id="39852265"/>
<protein>
    <submittedName>
        <fullName evidence="2">Uncharacterized protein</fullName>
    </submittedName>
</protein>
<dbReference type="AlphaFoldDB" id="A0A4D6HPK0"/>
<dbReference type="RefSeq" id="WP_006065572.1">
    <property type="nucleotide sequence ID" value="NZ_CP031305.1"/>
</dbReference>
<evidence type="ECO:0000256" key="1">
    <source>
        <dbReference type="SAM" id="MobiDB-lite"/>
    </source>
</evidence>
<feature type="compositionally biased region" description="Acidic residues" evidence="1">
    <location>
        <begin position="35"/>
        <end position="58"/>
    </location>
</feature>
<evidence type="ECO:0000313" key="3">
    <source>
        <dbReference type="Proteomes" id="UP000296822"/>
    </source>
</evidence>
<name>A0A4D6HPK0_9EURY</name>
<dbReference type="PROSITE" id="PS51257">
    <property type="entry name" value="PROKAR_LIPOPROTEIN"/>
    <property type="match status" value="1"/>
</dbReference>
<dbReference type="KEGG" id="nbg:DV706_13420"/>
<feature type="region of interest" description="Disordered" evidence="1">
    <location>
        <begin position="28"/>
        <end position="80"/>
    </location>
</feature>